<evidence type="ECO:0000313" key="2">
    <source>
        <dbReference type="Proteomes" id="UP001057402"/>
    </source>
</evidence>
<dbReference type="EMBL" id="CM042880">
    <property type="protein sequence ID" value="KAI4389007.1"/>
    <property type="molecule type" value="Genomic_DNA"/>
</dbReference>
<organism evidence="1 2">
    <name type="scientific">Melastoma candidum</name>
    <dbReference type="NCBI Taxonomy" id="119954"/>
    <lineage>
        <taxon>Eukaryota</taxon>
        <taxon>Viridiplantae</taxon>
        <taxon>Streptophyta</taxon>
        <taxon>Embryophyta</taxon>
        <taxon>Tracheophyta</taxon>
        <taxon>Spermatophyta</taxon>
        <taxon>Magnoliopsida</taxon>
        <taxon>eudicotyledons</taxon>
        <taxon>Gunneridae</taxon>
        <taxon>Pentapetalae</taxon>
        <taxon>rosids</taxon>
        <taxon>malvids</taxon>
        <taxon>Myrtales</taxon>
        <taxon>Melastomataceae</taxon>
        <taxon>Melastomatoideae</taxon>
        <taxon>Melastomateae</taxon>
        <taxon>Melastoma</taxon>
    </lineage>
</organism>
<sequence>MGRGSVQLKRIENKISRQVTFSKRRTGLFKKAKEISVLCDAEVGLIVFSSKGKLFDYSIDSCMENILERYERYTSAERNVVPVEAEMRGSWAIEHTKLTGRVEALQKNIRNLAGEGLDPLNLRELQYLEQQLDNALRRIRNKKNQVMRKSIAEMRKKEKQLQDQNCLLAKKQIHENEKDLGEQQMDWDQQQQQQHNKTSPPNMTPTATFLLPEPLPHPSLLIGSAYHARQTTEDDGRTQAPPAMTSAIPSWMLSNLNG</sequence>
<name>A0ACB9SCP9_9MYRT</name>
<comment type="caution">
    <text evidence="1">The sequence shown here is derived from an EMBL/GenBank/DDBJ whole genome shotgun (WGS) entry which is preliminary data.</text>
</comment>
<reference evidence="2" key="1">
    <citation type="journal article" date="2023" name="Front. Plant Sci.">
        <title>Chromosomal-level genome assembly of Melastoma candidum provides insights into trichome evolution.</title>
        <authorList>
            <person name="Zhong Y."/>
            <person name="Wu W."/>
            <person name="Sun C."/>
            <person name="Zou P."/>
            <person name="Liu Y."/>
            <person name="Dai S."/>
            <person name="Zhou R."/>
        </authorList>
    </citation>
    <scope>NUCLEOTIDE SEQUENCE [LARGE SCALE GENOMIC DNA]</scope>
</reference>
<gene>
    <name evidence="1" type="ORF">MLD38_001276</name>
</gene>
<evidence type="ECO:0000313" key="1">
    <source>
        <dbReference type="EMBL" id="KAI4389007.1"/>
    </source>
</evidence>
<dbReference type="Proteomes" id="UP001057402">
    <property type="component" value="Chromosome 1"/>
</dbReference>
<keyword evidence="2" id="KW-1185">Reference proteome</keyword>
<proteinExistence type="predicted"/>
<protein>
    <submittedName>
        <fullName evidence="1">Uncharacterized protein</fullName>
    </submittedName>
</protein>
<accession>A0ACB9SCP9</accession>